<protein>
    <submittedName>
        <fullName evidence="1">Uncharacterized protein</fullName>
    </submittedName>
</protein>
<reference evidence="1 2" key="1">
    <citation type="submission" date="2021-02" db="EMBL/GenBank/DDBJ databases">
        <title>Plant Genome Project.</title>
        <authorList>
            <person name="Zhang R.-G."/>
        </authorList>
    </citation>
    <scope>NUCLEOTIDE SEQUENCE [LARGE SCALE GENOMIC DNA]</scope>
    <source>
        <tissue evidence="1">Leaves</tissue>
    </source>
</reference>
<organism evidence="1 2">
    <name type="scientific">Xanthoceras sorbifolium</name>
    <dbReference type="NCBI Taxonomy" id="99658"/>
    <lineage>
        <taxon>Eukaryota</taxon>
        <taxon>Viridiplantae</taxon>
        <taxon>Streptophyta</taxon>
        <taxon>Embryophyta</taxon>
        <taxon>Tracheophyta</taxon>
        <taxon>Spermatophyta</taxon>
        <taxon>Magnoliopsida</taxon>
        <taxon>eudicotyledons</taxon>
        <taxon>Gunneridae</taxon>
        <taxon>Pentapetalae</taxon>
        <taxon>rosids</taxon>
        <taxon>malvids</taxon>
        <taxon>Sapindales</taxon>
        <taxon>Sapindaceae</taxon>
        <taxon>Xanthoceroideae</taxon>
        <taxon>Xanthoceras</taxon>
    </lineage>
</organism>
<gene>
    <name evidence="1" type="ORF">JRO89_XS06G0112400</name>
</gene>
<dbReference type="Proteomes" id="UP000827721">
    <property type="component" value="Unassembled WGS sequence"/>
</dbReference>
<accession>A0ABQ8HY34</accession>
<dbReference type="PANTHER" id="PTHR35121:SF4">
    <property type="entry name" value="SWIM-TYPE DOMAIN-CONTAINING PROTEIN"/>
    <property type="match status" value="1"/>
</dbReference>
<dbReference type="PANTHER" id="PTHR35121">
    <property type="entry name" value="HOMEODOMAIN PROTEIN 8, PUTATIVE-RELATED"/>
    <property type="match status" value="1"/>
</dbReference>
<name>A0ABQ8HY34_9ROSI</name>
<evidence type="ECO:0000313" key="1">
    <source>
        <dbReference type="EMBL" id="KAH7569139.1"/>
    </source>
</evidence>
<proteinExistence type="predicted"/>
<sequence length="141" mass="15641">MSSSGAAEMVLGCVFNIGSLSLHDLTIERRPYHKNCSCALHDLKGVCSKTCLKKNNLSFRKNQPANSSELGDGEAKTPLPAKKKLSFTVFCSNLDFLSRRQMLTLPHAGLFLFGKVSSVGSVNRCFDWSRERLKLGFGKRR</sequence>
<dbReference type="EMBL" id="JAFEMO010000006">
    <property type="protein sequence ID" value="KAH7569139.1"/>
    <property type="molecule type" value="Genomic_DNA"/>
</dbReference>
<keyword evidence="2" id="KW-1185">Reference proteome</keyword>
<evidence type="ECO:0000313" key="2">
    <source>
        <dbReference type="Proteomes" id="UP000827721"/>
    </source>
</evidence>
<comment type="caution">
    <text evidence="1">The sequence shown here is derived from an EMBL/GenBank/DDBJ whole genome shotgun (WGS) entry which is preliminary data.</text>
</comment>